<organism evidence="2 3">
    <name type="scientific">Sphagnum jensenii</name>
    <dbReference type="NCBI Taxonomy" id="128206"/>
    <lineage>
        <taxon>Eukaryota</taxon>
        <taxon>Viridiplantae</taxon>
        <taxon>Streptophyta</taxon>
        <taxon>Embryophyta</taxon>
        <taxon>Bryophyta</taxon>
        <taxon>Sphagnophytina</taxon>
        <taxon>Sphagnopsida</taxon>
        <taxon>Sphagnales</taxon>
        <taxon>Sphagnaceae</taxon>
        <taxon>Sphagnum</taxon>
    </lineage>
</organism>
<feature type="region of interest" description="Disordered" evidence="1">
    <location>
        <begin position="74"/>
        <end position="101"/>
    </location>
</feature>
<dbReference type="EMBL" id="OZ023702">
    <property type="protein sequence ID" value="CAK9858884.1"/>
    <property type="molecule type" value="Genomic_DNA"/>
</dbReference>
<accession>A0ABP1A8U2</accession>
<gene>
    <name evidence="2" type="ORF">CSSPJE1EN2_LOCUS1879</name>
</gene>
<dbReference type="Proteomes" id="UP001497522">
    <property type="component" value="Chromosome 1"/>
</dbReference>
<proteinExistence type="predicted"/>
<protein>
    <submittedName>
        <fullName evidence="2">Uncharacterized protein</fullName>
    </submittedName>
</protein>
<reference evidence="2 3" key="1">
    <citation type="submission" date="2024-03" db="EMBL/GenBank/DDBJ databases">
        <authorList>
            <consortium name="ELIXIR-Norway"/>
            <consortium name="Elixir Norway"/>
        </authorList>
    </citation>
    <scope>NUCLEOTIDE SEQUENCE [LARGE SCALE GENOMIC DNA]</scope>
</reference>
<keyword evidence="3" id="KW-1185">Reference proteome</keyword>
<evidence type="ECO:0000256" key="1">
    <source>
        <dbReference type="SAM" id="MobiDB-lite"/>
    </source>
</evidence>
<evidence type="ECO:0000313" key="2">
    <source>
        <dbReference type="EMBL" id="CAK9858884.1"/>
    </source>
</evidence>
<name>A0ABP1A8U2_9BRYO</name>
<evidence type="ECO:0000313" key="3">
    <source>
        <dbReference type="Proteomes" id="UP001497522"/>
    </source>
</evidence>
<sequence length="101" mass="10985">MTLISTAKIASSVNDPLGTWQVARNSYSLSNVTKQGRMNNNLLAAALAPLPCNSLTRYAWSIAGDGEKAMFLKTTNQPAKNEGRYAASDAARARKEKRGRR</sequence>